<name>A0A7W7C9Y7_9PSEU</name>
<feature type="chain" id="PRO_5031301287" evidence="1">
    <location>
        <begin position="26"/>
        <end position="88"/>
    </location>
</feature>
<evidence type="ECO:0000256" key="1">
    <source>
        <dbReference type="SAM" id="SignalP"/>
    </source>
</evidence>
<sequence>MAQRSRVAGFLTALVLALGGSVALAAPASADSYDCYRYLNLRYHGIDDEHDLACEYGERGRYELCVDLLDDSGIFRRHAYEACERADW</sequence>
<protein>
    <submittedName>
        <fullName evidence="2">Uncharacterized protein</fullName>
    </submittedName>
</protein>
<keyword evidence="3" id="KW-1185">Reference proteome</keyword>
<dbReference type="EMBL" id="JACHMH010000001">
    <property type="protein sequence ID" value="MBB4677264.1"/>
    <property type="molecule type" value="Genomic_DNA"/>
</dbReference>
<dbReference type="RefSeq" id="WP_185003233.1">
    <property type="nucleotide sequence ID" value="NZ_BAAAUI010000050.1"/>
</dbReference>
<evidence type="ECO:0000313" key="2">
    <source>
        <dbReference type="EMBL" id="MBB4677264.1"/>
    </source>
</evidence>
<dbReference type="AlphaFoldDB" id="A0A7W7C9Y7"/>
<comment type="caution">
    <text evidence="2">The sequence shown here is derived from an EMBL/GenBank/DDBJ whole genome shotgun (WGS) entry which is preliminary data.</text>
</comment>
<reference evidence="2 3" key="1">
    <citation type="submission" date="2020-08" db="EMBL/GenBank/DDBJ databases">
        <title>Sequencing the genomes of 1000 actinobacteria strains.</title>
        <authorList>
            <person name="Klenk H.-P."/>
        </authorList>
    </citation>
    <scope>NUCLEOTIDE SEQUENCE [LARGE SCALE GENOMIC DNA]</scope>
    <source>
        <strain evidence="2 3">DSM 44230</strain>
    </source>
</reference>
<evidence type="ECO:0000313" key="3">
    <source>
        <dbReference type="Proteomes" id="UP000533598"/>
    </source>
</evidence>
<keyword evidence="1" id="KW-0732">Signal</keyword>
<organism evidence="2 3">
    <name type="scientific">Crossiella cryophila</name>
    <dbReference type="NCBI Taxonomy" id="43355"/>
    <lineage>
        <taxon>Bacteria</taxon>
        <taxon>Bacillati</taxon>
        <taxon>Actinomycetota</taxon>
        <taxon>Actinomycetes</taxon>
        <taxon>Pseudonocardiales</taxon>
        <taxon>Pseudonocardiaceae</taxon>
        <taxon>Crossiella</taxon>
    </lineage>
</organism>
<accession>A0A7W7C9Y7</accession>
<feature type="signal peptide" evidence="1">
    <location>
        <begin position="1"/>
        <end position="25"/>
    </location>
</feature>
<dbReference type="Proteomes" id="UP000533598">
    <property type="component" value="Unassembled WGS sequence"/>
</dbReference>
<gene>
    <name evidence="2" type="ORF">HNR67_003382</name>
</gene>
<proteinExistence type="predicted"/>